<dbReference type="InterPro" id="IPR000045">
    <property type="entry name" value="Prepilin_IV_endopep_pep"/>
</dbReference>
<feature type="transmembrane region" description="Helical" evidence="19">
    <location>
        <begin position="6"/>
        <end position="33"/>
    </location>
</feature>
<dbReference type="Pfam" id="PF06750">
    <property type="entry name" value="A24_N_bact"/>
    <property type="match status" value="1"/>
</dbReference>
<accession>A0AAW9R8S4</accession>
<keyword evidence="4" id="KW-0997">Cell inner membrane</keyword>
<dbReference type="InterPro" id="IPR010627">
    <property type="entry name" value="Prepilin_pept_A24_N"/>
</dbReference>
<feature type="transmembrane region" description="Helical" evidence="19">
    <location>
        <begin position="296"/>
        <end position="319"/>
    </location>
</feature>
<dbReference type="FunFam" id="1.20.120.1220:FF:000001">
    <property type="entry name" value="Type 4 prepilin-like proteins leader peptide-processing enzyme"/>
    <property type="match status" value="1"/>
</dbReference>
<feature type="domain" description="Prepilin peptidase A24 N-terminal" evidence="21">
    <location>
        <begin position="17"/>
        <end position="161"/>
    </location>
</feature>
<evidence type="ECO:0000256" key="7">
    <source>
        <dbReference type="ARBA" id="ARBA00022679"/>
    </source>
</evidence>
<evidence type="ECO:0000256" key="12">
    <source>
        <dbReference type="ARBA" id="ARBA00023136"/>
    </source>
</evidence>
<keyword evidence="7 18" id="KW-0808">Transferase</keyword>
<feature type="transmembrane region" description="Helical" evidence="19">
    <location>
        <begin position="165"/>
        <end position="183"/>
    </location>
</feature>
<dbReference type="GO" id="GO:0004190">
    <property type="term" value="F:aspartic-type endopeptidase activity"/>
    <property type="evidence" value="ECO:0007669"/>
    <property type="project" value="UniProtKB-EC"/>
</dbReference>
<evidence type="ECO:0000313" key="22">
    <source>
        <dbReference type="EMBL" id="MEJ1250247.1"/>
    </source>
</evidence>
<evidence type="ECO:0000256" key="9">
    <source>
        <dbReference type="ARBA" id="ARBA00022692"/>
    </source>
</evidence>
<evidence type="ECO:0000256" key="14">
    <source>
        <dbReference type="ARBA" id="ARBA00050401"/>
    </source>
</evidence>
<feature type="domain" description="Prepilin type IV endopeptidase peptidase" evidence="20">
    <location>
        <begin position="172"/>
        <end position="280"/>
    </location>
</feature>
<evidence type="ECO:0000256" key="18">
    <source>
        <dbReference type="RuleBase" id="RU003794"/>
    </source>
</evidence>
<evidence type="ECO:0000313" key="23">
    <source>
        <dbReference type="Proteomes" id="UP001364472"/>
    </source>
</evidence>
<keyword evidence="5 18" id="KW-0489">Methyltransferase</keyword>
<evidence type="ECO:0000256" key="17">
    <source>
        <dbReference type="RuleBase" id="RU003793"/>
    </source>
</evidence>
<feature type="transmembrane region" description="Helical" evidence="19">
    <location>
        <begin position="218"/>
        <end position="239"/>
    </location>
</feature>
<organism evidence="22 23">
    <name type="scientific">Denitratimonas tolerans</name>
    <dbReference type="NCBI Taxonomy" id="1338420"/>
    <lineage>
        <taxon>Bacteria</taxon>
        <taxon>Pseudomonadati</taxon>
        <taxon>Pseudomonadota</taxon>
        <taxon>Gammaproteobacteria</taxon>
        <taxon>Lysobacterales</taxon>
        <taxon>Lysobacteraceae</taxon>
        <taxon>Denitratimonas</taxon>
    </lineage>
</organism>
<dbReference type="Proteomes" id="UP001364472">
    <property type="component" value="Unassembled WGS sequence"/>
</dbReference>
<dbReference type="GO" id="GO:0006465">
    <property type="term" value="P:signal peptide processing"/>
    <property type="evidence" value="ECO:0007669"/>
    <property type="project" value="TreeGrafter"/>
</dbReference>
<dbReference type="PANTHER" id="PTHR30487">
    <property type="entry name" value="TYPE 4 PREPILIN-LIKE PROTEINS LEADER PEPTIDE-PROCESSING ENZYME"/>
    <property type="match status" value="1"/>
</dbReference>
<evidence type="ECO:0000256" key="5">
    <source>
        <dbReference type="ARBA" id="ARBA00022603"/>
    </source>
</evidence>
<evidence type="ECO:0000256" key="16">
    <source>
        <dbReference type="ARBA" id="ARBA00071870"/>
    </source>
</evidence>
<evidence type="ECO:0000256" key="6">
    <source>
        <dbReference type="ARBA" id="ARBA00022670"/>
    </source>
</evidence>
<evidence type="ECO:0000256" key="15">
    <source>
        <dbReference type="ARBA" id="ARBA00067082"/>
    </source>
</evidence>
<dbReference type="RefSeq" id="WP_337336005.1">
    <property type="nucleotide sequence ID" value="NZ_JBBDHC010000017.1"/>
</dbReference>
<dbReference type="Gene3D" id="1.20.120.1220">
    <property type="match status" value="1"/>
</dbReference>
<proteinExistence type="inferred from homology"/>
<dbReference type="Pfam" id="PF01478">
    <property type="entry name" value="Peptidase_A24"/>
    <property type="match status" value="1"/>
</dbReference>
<keyword evidence="6 18" id="KW-0645">Protease</keyword>
<protein>
    <recommendedName>
        <fullName evidence="16 18">Prepilin leader peptidase/N-methyltransferase</fullName>
        <ecNumber evidence="18">2.1.1.-</ecNumber>
        <ecNumber evidence="15 18">3.4.23.43</ecNumber>
    </recommendedName>
</protein>
<evidence type="ECO:0000259" key="20">
    <source>
        <dbReference type="Pfam" id="PF01478"/>
    </source>
</evidence>
<dbReference type="GO" id="GO:0008168">
    <property type="term" value="F:methyltransferase activity"/>
    <property type="evidence" value="ECO:0007669"/>
    <property type="project" value="UniProtKB-KW"/>
</dbReference>
<evidence type="ECO:0000256" key="10">
    <source>
        <dbReference type="ARBA" id="ARBA00022801"/>
    </source>
</evidence>
<dbReference type="EC" id="3.4.23.43" evidence="15 18"/>
<keyword evidence="12 19" id="KW-0472">Membrane</keyword>
<feature type="transmembrane region" description="Helical" evidence="19">
    <location>
        <begin position="251"/>
        <end position="284"/>
    </location>
</feature>
<comment type="subcellular location">
    <subcellularLocation>
        <location evidence="1">Cell inner membrane</location>
        <topology evidence="1">Multi-pass membrane protein</topology>
    </subcellularLocation>
    <subcellularLocation>
        <location evidence="18">Cell membrane</location>
        <topology evidence="18">Multi-pass membrane protein</topology>
    </subcellularLocation>
</comment>
<dbReference type="PRINTS" id="PR00864">
    <property type="entry name" value="PREPILNPTASE"/>
</dbReference>
<keyword evidence="9 18" id="KW-0812">Transmembrane</keyword>
<dbReference type="InterPro" id="IPR014032">
    <property type="entry name" value="Peptidase_A24A_bac"/>
</dbReference>
<evidence type="ECO:0000256" key="13">
    <source>
        <dbReference type="ARBA" id="ARBA00023268"/>
    </source>
</evidence>
<evidence type="ECO:0000256" key="2">
    <source>
        <dbReference type="ARBA" id="ARBA00005801"/>
    </source>
</evidence>
<evidence type="ECO:0000256" key="11">
    <source>
        <dbReference type="ARBA" id="ARBA00022989"/>
    </source>
</evidence>
<keyword evidence="10 18" id="KW-0378">Hydrolase</keyword>
<dbReference type="PANTHER" id="PTHR30487:SF0">
    <property type="entry name" value="PREPILIN LEADER PEPTIDASE_N-METHYLTRANSFERASE-RELATED"/>
    <property type="match status" value="1"/>
</dbReference>
<dbReference type="EMBL" id="JBBDHC010000017">
    <property type="protein sequence ID" value="MEJ1250247.1"/>
    <property type="molecule type" value="Genomic_DNA"/>
</dbReference>
<comment type="similarity">
    <text evidence="2 17">Belongs to the peptidase A24 family.</text>
</comment>
<evidence type="ECO:0000256" key="4">
    <source>
        <dbReference type="ARBA" id="ARBA00022519"/>
    </source>
</evidence>
<evidence type="ECO:0000256" key="1">
    <source>
        <dbReference type="ARBA" id="ARBA00004429"/>
    </source>
</evidence>
<gene>
    <name evidence="22" type="ORF">WB794_11250</name>
</gene>
<sequence>MTLLLDFPALAITCAAVFGLLVGSFLNVVILRLPARLEWQWLRDAREVLADAERSPAPPDSADGRENEEAVRASLHLASPEPGVALPAPTDEGGSQPPGIVVEGSHCLKCGHRLAAWENIPLVSFLLLGGRCRGCKARISWQYPAVEALTGLLFALVVWRYGISWQGGTMLVATGFFVAMSGIDARTTLLPDVLTLPLLWFALLASLVPVFVTPGEAILGAAVGYLSLWSVYWGFKLLTGKEGMGFGDFKLLAAIGALCGWKAILPVVLMSSVIGAVVGLALIIIQGRDRATPIPFGPYLAAAGWVQMMYGGDLLGAYLRWMGG</sequence>
<evidence type="ECO:0000256" key="19">
    <source>
        <dbReference type="SAM" id="Phobius"/>
    </source>
</evidence>
<name>A0AAW9R8S4_9GAMM</name>
<comment type="caution">
    <text evidence="22">The sequence shown here is derived from an EMBL/GenBank/DDBJ whole genome shotgun (WGS) entry which is preliminary data.</text>
</comment>
<dbReference type="GO" id="GO:0005886">
    <property type="term" value="C:plasma membrane"/>
    <property type="evidence" value="ECO:0007669"/>
    <property type="project" value="UniProtKB-SubCell"/>
</dbReference>
<dbReference type="InterPro" id="IPR050882">
    <property type="entry name" value="Prepilin_peptidase/N-MTase"/>
</dbReference>
<keyword evidence="3" id="KW-1003">Cell membrane</keyword>
<evidence type="ECO:0000256" key="8">
    <source>
        <dbReference type="ARBA" id="ARBA00022691"/>
    </source>
</evidence>
<feature type="transmembrane region" description="Helical" evidence="19">
    <location>
        <begin position="195"/>
        <end position="212"/>
    </location>
</feature>
<keyword evidence="13 18" id="KW-0511">Multifunctional enzyme</keyword>
<keyword evidence="23" id="KW-1185">Reference proteome</keyword>
<reference evidence="22 23" key="1">
    <citation type="journal article" date="2016" name="Antonie Van Leeuwenhoek">
        <title>Denitratimonas tolerans gen. nov., sp. nov., a denitrifying bacterium isolated from a bioreactor for tannery wastewater treatment.</title>
        <authorList>
            <person name="Han S.I."/>
            <person name="Kim J.O."/>
            <person name="Lee Y.R."/>
            <person name="Ekpeghere K.I."/>
            <person name="Koh S.C."/>
            <person name="Whang K.S."/>
        </authorList>
    </citation>
    <scope>NUCLEOTIDE SEQUENCE [LARGE SCALE GENOMIC DNA]</scope>
    <source>
        <strain evidence="22 23">KACC 17565</strain>
    </source>
</reference>
<dbReference type="AlphaFoldDB" id="A0AAW9R8S4"/>
<dbReference type="EC" id="2.1.1.-" evidence="18"/>
<evidence type="ECO:0000259" key="21">
    <source>
        <dbReference type="Pfam" id="PF06750"/>
    </source>
</evidence>
<evidence type="ECO:0000256" key="3">
    <source>
        <dbReference type="ARBA" id="ARBA00022475"/>
    </source>
</evidence>
<keyword evidence="8" id="KW-0949">S-adenosyl-L-methionine</keyword>
<keyword evidence="11 19" id="KW-1133">Transmembrane helix</keyword>
<comment type="catalytic activity">
    <reaction evidence="14 18">
        <text>Typically cleaves a -Gly-|-Phe- bond to release an N-terminal, basic peptide of 5-8 residues from type IV prepilin, and then N-methylates the new N-terminal amino group, the methyl donor being S-adenosyl-L-methionine.</text>
        <dbReference type="EC" id="3.4.23.43"/>
    </reaction>
</comment>
<dbReference type="GO" id="GO:0032259">
    <property type="term" value="P:methylation"/>
    <property type="evidence" value="ECO:0007669"/>
    <property type="project" value="UniProtKB-KW"/>
</dbReference>
<comment type="function">
    <text evidence="18">Plays an essential role in type IV pili and type II pseudopili formation by proteolytically removing the leader sequence from substrate proteins and subsequently monomethylating the alpha-amino group of the newly exposed N-terminal phenylalanine.</text>
</comment>